<evidence type="ECO:0000256" key="14">
    <source>
        <dbReference type="RuleBase" id="RU366012"/>
    </source>
</evidence>
<proteinExistence type="inferred from homology"/>
<comment type="caution">
    <text evidence="15">The sequence shown here is derived from an EMBL/GenBank/DDBJ whole genome shotgun (WGS) entry which is preliminary data.</text>
</comment>
<keyword evidence="3 14" id="KW-0813">Transport</keyword>
<feature type="transmembrane region" description="Helical" evidence="14">
    <location>
        <begin position="281"/>
        <end position="303"/>
    </location>
</feature>
<evidence type="ECO:0000256" key="11">
    <source>
        <dbReference type="ARBA" id="ARBA00023201"/>
    </source>
</evidence>
<dbReference type="InterPro" id="IPR011851">
    <property type="entry name" value="Na/Pro_symporter"/>
</dbReference>
<evidence type="ECO:0000256" key="3">
    <source>
        <dbReference type="ARBA" id="ARBA00022448"/>
    </source>
</evidence>
<dbReference type="GO" id="GO:0005298">
    <property type="term" value="F:proline:sodium symporter activity"/>
    <property type="evidence" value="ECO:0007669"/>
    <property type="project" value="UniProtKB-UniRule"/>
</dbReference>
<comment type="function">
    <text evidence="14">Catalyzes the sodium-dependent uptake of extracellular L-proline.</text>
</comment>
<evidence type="ECO:0000256" key="6">
    <source>
        <dbReference type="ARBA" id="ARBA00022847"/>
    </source>
</evidence>
<keyword evidence="5 14" id="KW-0812">Transmembrane</keyword>
<feature type="transmembrane region" description="Helical" evidence="14">
    <location>
        <begin position="46"/>
        <end position="71"/>
    </location>
</feature>
<keyword evidence="14" id="KW-0029">Amino-acid transport</keyword>
<evidence type="ECO:0000256" key="10">
    <source>
        <dbReference type="ARBA" id="ARBA00023136"/>
    </source>
</evidence>
<evidence type="ECO:0000256" key="8">
    <source>
        <dbReference type="ARBA" id="ARBA00023053"/>
    </source>
</evidence>
<feature type="transmembrane region" description="Helical" evidence="14">
    <location>
        <begin position="77"/>
        <end position="95"/>
    </location>
</feature>
<dbReference type="Proteomes" id="UP000824159">
    <property type="component" value="Unassembled WGS sequence"/>
</dbReference>
<evidence type="ECO:0000256" key="9">
    <source>
        <dbReference type="ARBA" id="ARBA00023065"/>
    </source>
</evidence>
<comment type="catalytic activity">
    <reaction evidence="12">
        <text>L-proline(in) + Na(+)(in) = L-proline(out) + Na(+)(out)</text>
        <dbReference type="Rhea" id="RHEA:28967"/>
        <dbReference type="ChEBI" id="CHEBI:29101"/>
        <dbReference type="ChEBI" id="CHEBI:60039"/>
    </reaction>
</comment>
<dbReference type="EMBL" id="DVLX01000074">
    <property type="protein sequence ID" value="HIT99759.1"/>
    <property type="molecule type" value="Genomic_DNA"/>
</dbReference>
<evidence type="ECO:0000313" key="15">
    <source>
        <dbReference type="EMBL" id="HIT99759.1"/>
    </source>
</evidence>
<dbReference type="InterPro" id="IPR001734">
    <property type="entry name" value="Na/solute_symporter"/>
</dbReference>
<dbReference type="GO" id="GO:0031402">
    <property type="term" value="F:sodium ion binding"/>
    <property type="evidence" value="ECO:0007669"/>
    <property type="project" value="UniProtKB-UniRule"/>
</dbReference>
<keyword evidence="6 14" id="KW-0769">Symport</keyword>
<keyword evidence="4 14" id="KW-1003">Cell membrane</keyword>
<dbReference type="GO" id="GO:0015824">
    <property type="term" value="P:proline transport"/>
    <property type="evidence" value="ECO:0007669"/>
    <property type="project" value="UniProtKB-UniRule"/>
</dbReference>
<comment type="similarity">
    <text evidence="2 13">Belongs to the sodium:solute symporter (SSF) (TC 2.A.21) family.</text>
</comment>
<organism evidence="15 16">
    <name type="scientific">Candidatus Allocopromorpha excrementavium</name>
    <dbReference type="NCBI Taxonomy" id="2840741"/>
    <lineage>
        <taxon>Bacteria</taxon>
        <taxon>Bacillati</taxon>
        <taxon>Bacillota</taxon>
        <taxon>Clostridia</taxon>
        <taxon>Eubacteriales</taxon>
        <taxon>Eubacteriaceae</taxon>
        <taxon>Eubacteriaceae incertae sedis</taxon>
        <taxon>Candidatus Allocopromorpha</taxon>
    </lineage>
</organism>
<reference evidence="15" key="1">
    <citation type="submission" date="2020-10" db="EMBL/GenBank/DDBJ databases">
        <authorList>
            <person name="Gilroy R."/>
        </authorList>
    </citation>
    <scope>NUCLEOTIDE SEQUENCE</scope>
    <source>
        <strain evidence="15">CHK176-22527</strain>
    </source>
</reference>
<reference evidence="15" key="2">
    <citation type="journal article" date="2021" name="PeerJ">
        <title>Extensive microbial diversity within the chicken gut microbiome revealed by metagenomics and culture.</title>
        <authorList>
            <person name="Gilroy R."/>
            <person name="Ravi A."/>
            <person name="Getino M."/>
            <person name="Pursley I."/>
            <person name="Horton D.L."/>
            <person name="Alikhan N.F."/>
            <person name="Baker D."/>
            <person name="Gharbi K."/>
            <person name="Hall N."/>
            <person name="Watson M."/>
            <person name="Adriaenssens E.M."/>
            <person name="Foster-Nyarko E."/>
            <person name="Jarju S."/>
            <person name="Secka A."/>
            <person name="Antonio M."/>
            <person name="Oren A."/>
            <person name="Chaudhuri R.R."/>
            <person name="La Ragione R."/>
            <person name="Hildebrand F."/>
            <person name="Pallen M.J."/>
        </authorList>
    </citation>
    <scope>NUCLEOTIDE SEQUENCE</scope>
    <source>
        <strain evidence="15">CHK176-22527</strain>
    </source>
</reference>
<sequence>MDTIIIGAIFVVYLLIMVAIGMKYYNKNDDMSEYILGGRKLPPIAVAMSAQASDMSGWLLTGLPGLAYILYAGTSEAIWTAVGLALGTYLNWLFVARRLRKYTQVAGNALTLPDFFENRFRDKKHILRMVAGVFTVIFFLVYTSSQLVAGGKLFTTVFDMNYTVGMIIVAIIVLAYTATGGFTAVCWTDTIQGIIMFFALLIVPVVACFHVGGIDAVAMKLSELTTETLGFFPKTESGAIDSLLLASALGWGLGYFGQPHILVRFMAIENSEMIKTSRRMAMVWVVLTLTAAVCVGIVGKAFMPDLADGETVYMEMIDALFNPVIAGILLIAILAATMSTASSQLLVTASSVSRDIYAILFKKDPEDKQLVWVSRVAVIMVSVIAIFLGLDPDSSIFNLVSCAWGGIGATFGPLILFALFWKRMTLSGAIAGMIVGGVTDLLWYNLSGGVFDIYEIIPGFIFSSLAIIIFSLVSKPSKEIVEEFESVKDAEI</sequence>
<dbReference type="PANTHER" id="PTHR48086:SF3">
    <property type="entry name" value="SODIUM_PROLINE SYMPORTER"/>
    <property type="match status" value="1"/>
</dbReference>
<dbReference type="Gene3D" id="1.20.1730.10">
    <property type="entry name" value="Sodium/glucose cotransporter"/>
    <property type="match status" value="1"/>
</dbReference>
<evidence type="ECO:0000256" key="7">
    <source>
        <dbReference type="ARBA" id="ARBA00022989"/>
    </source>
</evidence>
<feature type="transmembrane region" description="Helical" evidence="14">
    <location>
        <begin position="6"/>
        <end position="25"/>
    </location>
</feature>
<dbReference type="InterPro" id="IPR050277">
    <property type="entry name" value="Sodium:Solute_Symporter"/>
</dbReference>
<feature type="transmembrane region" description="Helical" evidence="14">
    <location>
        <begin position="396"/>
        <end position="419"/>
    </location>
</feature>
<protein>
    <recommendedName>
        <fullName evidence="14">Sodium/proline symporter</fullName>
    </recommendedName>
    <alternativeName>
        <fullName evidence="14">Proline permease</fullName>
    </alternativeName>
</protein>
<keyword evidence="8 14" id="KW-0915">Sodium</keyword>
<dbReference type="InterPro" id="IPR038377">
    <property type="entry name" value="Na/Glc_symporter_sf"/>
</dbReference>
<dbReference type="AlphaFoldDB" id="A0A9D1HDU2"/>
<feature type="transmembrane region" description="Helical" evidence="14">
    <location>
        <begin position="426"/>
        <end position="444"/>
    </location>
</feature>
<keyword evidence="9 14" id="KW-0406">Ion transport</keyword>
<dbReference type="PANTHER" id="PTHR48086">
    <property type="entry name" value="SODIUM/PROLINE SYMPORTER-RELATED"/>
    <property type="match status" value="1"/>
</dbReference>
<dbReference type="NCBIfam" id="TIGR00813">
    <property type="entry name" value="sss"/>
    <property type="match status" value="1"/>
</dbReference>
<evidence type="ECO:0000256" key="4">
    <source>
        <dbReference type="ARBA" id="ARBA00022475"/>
    </source>
</evidence>
<dbReference type="CDD" id="cd11475">
    <property type="entry name" value="SLC5sbd_PutP"/>
    <property type="match status" value="1"/>
</dbReference>
<dbReference type="GO" id="GO:0005886">
    <property type="term" value="C:plasma membrane"/>
    <property type="evidence" value="ECO:0007669"/>
    <property type="project" value="UniProtKB-SubCell"/>
</dbReference>
<dbReference type="InterPro" id="IPR018212">
    <property type="entry name" value="Na/solute_symporter_CS"/>
</dbReference>
<evidence type="ECO:0000256" key="2">
    <source>
        <dbReference type="ARBA" id="ARBA00006434"/>
    </source>
</evidence>
<keyword evidence="7 14" id="KW-1133">Transmembrane helix</keyword>
<keyword evidence="10 14" id="KW-0472">Membrane</keyword>
<feature type="transmembrane region" description="Helical" evidence="14">
    <location>
        <begin position="323"/>
        <end position="349"/>
    </location>
</feature>
<name>A0A9D1HDU2_9FIRM</name>
<feature type="transmembrane region" description="Helical" evidence="14">
    <location>
        <begin position="456"/>
        <end position="473"/>
    </location>
</feature>
<evidence type="ECO:0000256" key="1">
    <source>
        <dbReference type="ARBA" id="ARBA00004651"/>
    </source>
</evidence>
<feature type="transmembrane region" description="Helical" evidence="14">
    <location>
        <begin position="194"/>
        <end position="218"/>
    </location>
</feature>
<dbReference type="Pfam" id="PF00474">
    <property type="entry name" value="SSF"/>
    <property type="match status" value="1"/>
</dbReference>
<comment type="subcellular location">
    <subcellularLocation>
        <location evidence="1 14">Cell membrane</location>
        <topology evidence="1 14">Multi-pass membrane protein</topology>
    </subcellularLocation>
</comment>
<feature type="transmembrane region" description="Helical" evidence="14">
    <location>
        <begin position="370"/>
        <end position="390"/>
    </location>
</feature>
<accession>A0A9D1HDU2</accession>
<dbReference type="NCBIfam" id="TIGR02121">
    <property type="entry name" value="Na_Pro_sym"/>
    <property type="match status" value="1"/>
</dbReference>
<feature type="transmembrane region" description="Helical" evidence="14">
    <location>
        <begin position="238"/>
        <end position="256"/>
    </location>
</feature>
<dbReference type="PROSITE" id="PS00457">
    <property type="entry name" value="NA_SOLUT_SYMP_2"/>
    <property type="match status" value="1"/>
</dbReference>
<evidence type="ECO:0000256" key="12">
    <source>
        <dbReference type="ARBA" id="ARBA00033708"/>
    </source>
</evidence>
<evidence type="ECO:0000256" key="13">
    <source>
        <dbReference type="RuleBase" id="RU362091"/>
    </source>
</evidence>
<evidence type="ECO:0000256" key="5">
    <source>
        <dbReference type="ARBA" id="ARBA00022692"/>
    </source>
</evidence>
<keyword evidence="11 14" id="KW-0739">Sodium transport</keyword>
<feature type="transmembrane region" description="Helical" evidence="14">
    <location>
        <begin position="164"/>
        <end position="187"/>
    </location>
</feature>
<feature type="transmembrane region" description="Helical" evidence="14">
    <location>
        <begin position="126"/>
        <end position="144"/>
    </location>
</feature>
<dbReference type="PROSITE" id="PS50283">
    <property type="entry name" value="NA_SOLUT_SYMP_3"/>
    <property type="match status" value="1"/>
</dbReference>
<gene>
    <name evidence="15" type="primary">putP</name>
    <name evidence="15" type="ORF">IAD12_05865</name>
</gene>
<evidence type="ECO:0000313" key="16">
    <source>
        <dbReference type="Proteomes" id="UP000824159"/>
    </source>
</evidence>